<evidence type="ECO:0000313" key="2">
    <source>
        <dbReference type="Proteomes" id="UP000179636"/>
    </source>
</evidence>
<accession>A0A1S1JWA5</accession>
<dbReference type="RefSeq" id="WP_019346161.1">
    <property type="nucleotide sequence ID" value="NZ_MLCL01000022.1"/>
</dbReference>
<evidence type="ECO:0000313" key="1">
    <source>
        <dbReference type="EMBL" id="OHT92431.1"/>
    </source>
</evidence>
<sequence>MITHDEFRALCAQYQDRPETRGAFIDYVRGQYVSHRDLHCAAGAVKTAMPTPESVADMDAVIGYVGHHWKAFD</sequence>
<accession>A0A1Q9WG10</accession>
<dbReference type="OrthoDB" id="9857017at2"/>
<dbReference type="EMBL" id="MLHV01000029">
    <property type="protein sequence ID" value="OHT92431.1"/>
    <property type="molecule type" value="Genomic_DNA"/>
</dbReference>
<dbReference type="AlphaFoldDB" id="A0A1Q9WG10"/>
<name>A0A1Q9WG10_9MYCO</name>
<gene>
    <name evidence="1" type="ORF">BKG61_24055</name>
</gene>
<organism evidence="1 2">
    <name type="scientific">Mycobacterium syngnathidarum</name>
    <dbReference type="NCBI Taxonomy" id="1908205"/>
    <lineage>
        <taxon>Bacteria</taxon>
        <taxon>Bacillati</taxon>
        <taxon>Actinomycetota</taxon>
        <taxon>Actinomycetes</taxon>
        <taxon>Mycobacteriales</taxon>
        <taxon>Mycobacteriaceae</taxon>
        <taxon>Mycobacterium</taxon>
    </lineage>
</organism>
<protein>
    <submittedName>
        <fullName evidence="1">Uncharacterized protein</fullName>
    </submittedName>
</protein>
<comment type="caution">
    <text evidence="1">The sequence shown here is derived from an EMBL/GenBank/DDBJ whole genome shotgun (WGS) entry which is preliminary data.</text>
</comment>
<proteinExistence type="predicted"/>
<keyword evidence="2" id="KW-1185">Reference proteome</keyword>
<dbReference type="STRING" id="1908205.BKG60_04855"/>
<reference evidence="1 2" key="1">
    <citation type="submission" date="2016-10" db="EMBL/GenBank/DDBJ databases">
        <title>Evaluation of Human, Animal and Environmental Mycobacterium chelonae Isolates by Core Genome Phylogenomic Analysis, Targeted Gene Comparison, and Anti-microbial Susceptibility Patterns: A Tale of Mistaken Identities.</title>
        <authorList>
            <person name="Fogelson S.B."/>
            <person name="Camus A.C."/>
            <person name="Lorenz W."/>
            <person name="Vasireddy R."/>
            <person name="Vasireddy S."/>
            <person name="Smith T."/>
            <person name="Brown-Elliott B.A."/>
            <person name="Wallace R.J.Jr."/>
            <person name="Hasan N.A."/>
            <person name="Reischl U."/>
            <person name="Sanchez S."/>
        </authorList>
    </citation>
    <scope>NUCLEOTIDE SEQUENCE [LARGE SCALE GENOMIC DNA]</scope>
    <source>
        <strain evidence="1 2">24999</strain>
    </source>
</reference>
<dbReference type="Proteomes" id="UP000179636">
    <property type="component" value="Unassembled WGS sequence"/>
</dbReference>